<dbReference type="OrthoDB" id="7903015at2"/>
<evidence type="ECO:0000259" key="1">
    <source>
        <dbReference type="Pfam" id="PF00296"/>
    </source>
</evidence>
<dbReference type="EMBL" id="SRLE01000001">
    <property type="protein sequence ID" value="TGD76228.1"/>
    <property type="molecule type" value="Genomic_DNA"/>
</dbReference>
<dbReference type="GO" id="GO:0016705">
    <property type="term" value="F:oxidoreductase activity, acting on paired donors, with incorporation or reduction of molecular oxygen"/>
    <property type="evidence" value="ECO:0007669"/>
    <property type="project" value="InterPro"/>
</dbReference>
<evidence type="ECO:0000313" key="3">
    <source>
        <dbReference type="Proteomes" id="UP000298050"/>
    </source>
</evidence>
<dbReference type="GO" id="GO:0005829">
    <property type="term" value="C:cytosol"/>
    <property type="evidence" value="ECO:0007669"/>
    <property type="project" value="TreeGrafter"/>
</dbReference>
<accession>A0A4Z0MA24</accession>
<keyword evidence="3" id="KW-1185">Reference proteome</keyword>
<dbReference type="Gene3D" id="3.20.20.30">
    <property type="entry name" value="Luciferase-like domain"/>
    <property type="match status" value="1"/>
</dbReference>
<dbReference type="InterPro" id="IPR036661">
    <property type="entry name" value="Luciferase-like_sf"/>
</dbReference>
<sequence length="338" mass="37038">MQNLYTAVSFDMRAPAFGTATADLYAAALEMAAYADDFGIDRIGLMEHHASEDGYLPTPFVLGGGIAARTRQCRMTLGAVILPLHDPVKIAEQIAVLDLMSNGRLDVIFGAGYVEAEFNMFGVSLRERGKLLDKGLEIITRALDGERFEVDGRTIYVRPLPVQEPKDIILVGGGVPASARRAARFGLGFGPMRRDLIPLYEEECRKLGREPAKYYAPSHQLPLAIHLSEDPDKGWEQIKAHALHVVREYAKWAEQEPNSNSPFKGLTDEAALRASGLFAVWTPDELVQRAANIEPGATLGIQPLLGGLSPDVGWSSLELFKSCMPRLAELRQQRAANA</sequence>
<feature type="domain" description="Luciferase-like" evidence="1">
    <location>
        <begin position="18"/>
        <end position="291"/>
    </location>
</feature>
<comment type="caution">
    <text evidence="2">The sequence shown here is derived from an EMBL/GenBank/DDBJ whole genome shotgun (WGS) entry which is preliminary data.</text>
</comment>
<dbReference type="RefSeq" id="WP_135440805.1">
    <property type="nucleotide sequence ID" value="NZ_SRLE01000001.1"/>
</dbReference>
<protein>
    <submittedName>
        <fullName evidence="2">LLM class flavin-dependent oxidoreductase</fullName>
    </submittedName>
</protein>
<dbReference type="Proteomes" id="UP000298050">
    <property type="component" value="Unassembled WGS sequence"/>
</dbReference>
<reference evidence="2 3" key="1">
    <citation type="submission" date="2019-04" db="EMBL/GenBank/DDBJ databases">
        <title>Taxonomy of novel Haliea sp. from mangrove soil of West Coast of India.</title>
        <authorList>
            <person name="Verma A."/>
            <person name="Kumar P."/>
            <person name="Krishnamurthi S."/>
        </authorList>
    </citation>
    <scope>NUCLEOTIDE SEQUENCE [LARGE SCALE GENOMIC DNA]</scope>
    <source>
        <strain evidence="2 3">SAOS-164</strain>
    </source>
</reference>
<proteinExistence type="predicted"/>
<organism evidence="2 3">
    <name type="scientific">Mangrovimicrobium sediminis</name>
    <dbReference type="NCBI Taxonomy" id="2562682"/>
    <lineage>
        <taxon>Bacteria</taxon>
        <taxon>Pseudomonadati</taxon>
        <taxon>Pseudomonadota</taxon>
        <taxon>Gammaproteobacteria</taxon>
        <taxon>Cellvibrionales</taxon>
        <taxon>Halieaceae</taxon>
        <taxon>Mangrovimicrobium</taxon>
    </lineage>
</organism>
<evidence type="ECO:0000313" key="2">
    <source>
        <dbReference type="EMBL" id="TGD76228.1"/>
    </source>
</evidence>
<dbReference type="PANTHER" id="PTHR30137:SF6">
    <property type="entry name" value="LUCIFERASE-LIKE MONOOXYGENASE"/>
    <property type="match status" value="1"/>
</dbReference>
<name>A0A4Z0MA24_9GAMM</name>
<dbReference type="Pfam" id="PF00296">
    <property type="entry name" value="Bac_luciferase"/>
    <property type="match status" value="1"/>
</dbReference>
<dbReference type="SUPFAM" id="SSF51679">
    <property type="entry name" value="Bacterial luciferase-like"/>
    <property type="match status" value="1"/>
</dbReference>
<dbReference type="InterPro" id="IPR050766">
    <property type="entry name" value="Bact_Lucif_Oxidored"/>
</dbReference>
<dbReference type="PANTHER" id="PTHR30137">
    <property type="entry name" value="LUCIFERASE-LIKE MONOOXYGENASE"/>
    <property type="match status" value="1"/>
</dbReference>
<gene>
    <name evidence="2" type="ORF">E4634_01400</name>
</gene>
<dbReference type="AlphaFoldDB" id="A0A4Z0MA24"/>
<dbReference type="InterPro" id="IPR011251">
    <property type="entry name" value="Luciferase-like_dom"/>
</dbReference>